<dbReference type="CDD" id="cd05297">
    <property type="entry name" value="GH4_alpha_glucosidase_galactosidase"/>
    <property type="match status" value="1"/>
</dbReference>
<keyword evidence="3 10" id="KW-0479">Metal-binding</keyword>
<keyword evidence="10" id="KW-0408">Iron</keyword>
<feature type="binding site" evidence="10">
    <location>
        <position position="208"/>
    </location>
    <ligand>
        <name>Mn(2+)</name>
        <dbReference type="ChEBI" id="CHEBI:29035"/>
    </ligand>
</feature>
<evidence type="ECO:0000256" key="3">
    <source>
        <dbReference type="ARBA" id="ARBA00022723"/>
    </source>
</evidence>
<evidence type="ECO:0000259" key="13">
    <source>
        <dbReference type="Pfam" id="PF11975"/>
    </source>
</evidence>
<dbReference type="GO" id="GO:0046872">
    <property type="term" value="F:metal ion binding"/>
    <property type="evidence" value="ECO:0007669"/>
    <property type="project" value="UniProtKB-KW"/>
</dbReference>
<dbReference type="SUPFAM" id="SSF51735">
    <property type="entry name" value="NAD(P)-binding Rossmann-fold domains"/>
    <property type="match status" value="1"/>
</dbReference>
<keyword evidence="10" id="KW-0170">Cobalt</keyword>
<keyword evidence="10" id="KW-0533">Nickel</keyword>
<keyword evidence="7" id="KW-0119">Carbohydrate metabolism</keyword>
<keyword evidence="6 10" id="KW-0464">Manganese</keyword>
<evidence type="ECO:0000313" key="15">
    <source>
        <dbReference type="Proteomes" id="UP000785783"/>
    </source>
</evidence>
<dbReference type="PRINTS" id="PR00732">
    <property type="entry name" value="GLHYDRLASE4"/>
</dbReference>
<dbReference type="InterPro" id="IPR015955">
    <property type="entry name" value="Lactate_DH/Glyco_Ohase_4_C"/>
</dbReference>
<dbReference type="SUPFAM" id="SSF56327">
    <property type="entry name" value="LDH C-terminal domain-like"/>
    <property type="match status" value="1"/>
</dbReference>
<keyword evidence="8 12" id="KW-0326">Glycosidase</keyword>
<dbReference type="PANTHER" id="PTHR32092:SF6">
    <property type="entry name" value="ALPHA-GALACTOSIDASE"/>
    <property type="match status" value="1"/>
</dbReference>
<comment type="similarity">
    <text evidence="2 12">Belongs to the glycosyl hydrolase 4 family.</text>
</comment>
<keyword evidence="4 12" id="KW-0378">Hydrolase</keyword>
<evidence type="ECO:0000256" key="5">
    <source>
        <dbReference type="ARBA" id="ARBA00023027"/>
    </source>
</evidence>
<sequence length="480" mass="52435">MGVSSPCSLAALTKRHNCDSLGKRRQPDKRRGAFGGVKVVKISIIGAGSTVFMKNIVTDIVLEPGLETAHIALHDIDAARLATSEKVARRIAETTATTPTIDATLDRRAALQDADFVITMIQVGGYQPATVIDFEIPKQYGLRQTIGDTLGIGGIMRGLRTVPVLKGIVDDMADCCPDALLLQYVNPMAINCLALSQLAPQLNYVGLCHSVQGTAIDLARDLGEMPEDIEYDCAGINHVAFYTRFEKRHPDGRMEDLYPRLKALAETRQYGRGWEDCANHVRYEMLTRLGYFVTESSEHFAEYTPYFIKGNQPQLIEKYEIPLDEYPRRCEAQIAEWEAQAAALTGGGDITCEKSVEYAARIIAARSLGKPDKIHGNVANTGLIDNLPANACVEVPFLVDGSGLHPQPVGALPPQLAALMQTNIGVQQLTVEALLTGKREHVYHAAMLDPHTAAELNLDQIWALVDDMLEAHGAAIPELK</sequence>
<feature type="domain" description="Glycosyl hydrolase family 4 C-terminal" evidence="13">
    <location>
        <begin position="233"/>
        <end position="452"/>
    </location>
</feature>
<dbReference type="InterPro" id="IPR022616">
    <property type="entry name" value="Glyco_hydro_4_C"/>
</dbReference>
<reference evidence="14" key="1">
    <citation type="submission" date="2020-10" db="EMBL/GenBank/DDBJ databases">
        <title>Microbiome of the Black Sea water column analyzed by genome centric metagenomics.</title>
        <authorList>
            <person name="Cabello-Yeves P.J."/>
            <person name="Callieri C."/>
            <person name="Picazo A."/>
            <person name="Mehrshad M."/>
            <person name="Haro-Moreno J.M."/>
            <person name="Roda-Garcia J."/>
            <person name="Dzembekova N."/>
            <person name="Slabakova V."/>
            <person name="Slabakova N."/>
            <person name="Moncheva S."/>
            <person name="Rodriguez-Valera F."/>
        </authorList>
    </citation>
    <scope>NUCLEOTIDE SEQUENCE</scope>
    <source>
        <strain evidence="14">BS307-5m-G5</strain>
    </source>
</reference>
<comment type="cofactor">
    <cofactor evidence="1">
        <name>Mn(2+)</name>
        <dbReference type="ChEBI" id="CHEBI:29035"/>
    </cofactor>
</comment>
<evidence type="ECO:0000256" key="7">
    <source>
        <dbReference type="ARBA" id="ARBA00023277"/>
    </source>
</evidence>
<dbReference type="Pfam" id="PF02056">
    <property type="entry name" value="Glyco_hydro_4"/>
    <property type="match status" value="1"/>
</dbReference>
<dbReference type="GO" id="GO:0016616">
    <property type="term" value="F:oxidoreductase activity, acting on the CH-OH group of donors, NAD or NADP as acceptor"/>
    <property type="evidence" value="ECO:0007669"/>
    <property type="project" value="InterPro"/>
</dbReference>
<dbReference type="GO" id="GO:0005975">
    <property type="term" value="P:carbohydrate metabolic process"/>
    <property type="evidence" value="ECO:0007669"/>
    <property type="project" value="InterPro"/>
</dbReference>
<evidence type="ECO:0000256" key="2">
    <source>
        <dbReference type="ARBA" id="ARBA00010141"/>
    </source>
</evidence>
<evidence type="ECO:0000313" key="14">
    <source>
        <dbReference type="EMBL" id="MBL6762092.1"/>
    </source>
</evidence>
<evidence type="ECO:0000256" key="10">
    <source>
        <dbReference type="PIRSR" id="PIRSR601088-3"/>
    </source>
</evidence>
<feature type="binding site" evidence="10">
    <location>
        <position position="238"/>
    </location>
    <ligand>
        <name>Mn(2+)</name>
        <dbReference type="ChEBI" id="CHEBI:29035"/>
    </ligand>
</feature>
<evidence type="ECO:0000256" key="6">
    <source>
        <dbReference type="ARBA" id="ARBA00023211"/>
    </source>
</evidence>
<evidence type="ECO:0000256" key="4">
    <source>
        <dbReference type="ARBA" id="ARBA00022801"/>
    </source>
</evidence>
<comment type="caution">
    <text evidence="14">The sequence shown here is derived from an EMBL/GenBank/DDBJ whole genome shotgun (WGS) entry which is preliminary data.</text>
</comment>
<dbReference type="InterPro" id="IPR036291">
    <property type="entry name" value="NAD(P)-bd_dom_sf"/>
</dbReference>
<dbReference type="GO" id="GO:0004553">
    <property type="term" value="F:hydrolase activity, hydrolyzing O-glycosyl compounds"/>
    <property type="evidence" value="ECO:0007669"/>
    <property type="project" value="InterPro"/>
</dbReference>
<comment type="cofactor">
    <cofactor evidence="12">
        <name>NAD(+)</name>
        <dbReference type="ChEBI" id="CHEBI:57540"/>
    </cofactor>
    <text evidence="12">Binds 1 NAD(+) per subunit.</text>
</comment>
<accession>A0A937HI51</accession>
<evidence type="ECO:0000256" key="9">
    <source>
        <dbReference type="PIRSR" id="PIRSR601088-2"/>
    </source>
</evidence>
<dbReference type="Proteomes" id="UP000785783">
    <property type="component" value="Unassembled WGS sequence"/>
</dbReference>
<evidence type="ECO:0000256" key="8">
    <source>
        <dbReference type="ARBA" id="ARBA00023295"/>
    </source>
</evidence>
<dbReference type="PANTHER" id="PTHR32092">
    <property type="entry name" value="6-PHOSPHO-BETA-GLUCOSIDASE-RELATED"/>
    <property type="match status" value="1"/>
</dbReference>
<keyword evidence="5 12" id="KW-0520">NAD</keyword>
<protein>
    <submittedName>
        <fullName evidence="14">Alpha-glucosidase/alpha-galactosidase</fullName>
    </submittedName>
</protein>
<dbReference type="InterPro" id="IPR053715">
    <property type="entry name" value="GH4_Enzyme_sf"/>
</dbReference>
<dbReference type="Pfam" id="PF11975">
    <property type="entry name" value="Glyco_hydro_4C"/>
    <property type="match status" value="1"/>
</dbReference>
<dbReference type="EMBL" id="JADHOK010000070">
    <property type="protein sequence ID" value="MBL6762092.1"/>
    <property type="molecule type" value="Genomic_DNA"/>
</dbReference>
<dbReference type="AlphaFoldDB" id="A0A937HI51"/>
<dbReference type="Gene3D" id="3.90.1820.10">
    <property type="entry name" value="AglA-like glucosidase"/>
    <property type="match status" value="1"/>
</dbReference>
<feature type="site" description="Increases basicity of active site Tyr" evidence="11">
    <location>
        <position position="148"/>
    </location>
</feature>
<feature type="binding site" evidence="9">
    <location>
        <position position="186"/>
    </location>
    <ligand>
        <name>substrate</name>
    </ligand>
</feature>
<organism evidence="14 15">
    <name type="scientific">PS1 clade bacterium</name>
    <dbReference type="NCBI Taxonomy" id="2175152"/>
    <lineage>
        <taxon>Bacteria</taxon>
        <taxon>Pseudomonadati</taxon>
        <taxon>Pseudomonadota</taxon>
        <taxon>Alphaproteobacteria</taxon>
        <taxon>PS1 clade</taxon>
    </lineage>
</organism>
<dbReference type="InterPro" id="IPR001088">
    <property type="entry name" value="Glyco_hydro_4"/>
</dbReference>
<name>A0A937HI51_9PROT</name>
<evidence type="ECO:0000256" key="1">
    <source>
        <dbReference type="ARBA" id="ARBA00001936"/>
    </source>
</evidence>
<evidence type="ECO:0000256" key="12">
    <source>
        <dbReference type="RuleBase" id="RU361152"/>
    </source>
</evidence>
<dbReference type="NCBIfam" id="NF011657">
    <property type="entry name" value="PRK15076.1"/>
    <property type="match status" value="1"/>
</dbReference>
<evidence type="ECO:0000256" key="11">
    <source>
        <dbReference type="PIRSR" id="PIRSR601088-4"/>
    </source>
</evidence>
<gene>
    <name evidence="14" type="ORF">ISQ19_05280</name>
</gene>
<proteinExistence type="inferred from homology"/>